<keyword evidence="3 5" id="KW-0863">Zinc-finger</keyword>
<name>A0A0D9X0C8_9ORYZ</name>
<dbReference type="GO" id="GO:0005096">
    <property type="term" value="F:GTPase activator activity"/>
    <property type="evidence" value="ECO:0007669"/>
    <property type="project" value="UniProtKB-KW"/>
</dbReference>
<dbReference type="InterPro" id="IPR044520">
    <property type="entry name" value="ARF_GAP_AGD5/15"/>
</dbReference>
<dbReference type="EnsemblPlants" id="LPERR07G16150.1">
    <property type="protein sequence ID" value="LPERR07G16150.1"/>
    <property type="gene ID" value="LPERR07G16150"/>
</dbReference>
<dbReference type="SMART" id="SM00105">
    <property type="entry name" value="ArfGap"/>
    <property type="match status" value="1"/>
</dbReference>
<evidence type="ECO:0000313" key="8">
    <source>
        <dbReference type="EnsemblPlants" id="LPERR07G16150.1"/>
    </source>
</evidence>
<dbReference type="eggNOG" id="KOG0703">
    <property type="taxonomic scope" value="Eukaryota"/>
</dbReference>
<dbReference type="PRINTS" id="PR00405">
    <property type="entry name" value="REVINTRACTNG"/>
</dbReference>
<evidence type="ECO:0000259" key="7">
    <source>
        <dbReference type="PROSITE" id="PS50115"/>
    </source>
</evidence>
<dbReference type="AlphaFoldDB" id="A0A0D9X0C8"/>
<reference evidence="8 9" key="1">
    <citation type="submission" date="2012-08" db="EMBL/GenBank/DDBJ databases">
        <title>Oryza genome evolution.</title>
        <authorList>
            <person name="Wing R.A."/>
        </authorList>
    </citation>
    <scope>NUCLEOTIDE SEQUENCE</scope>
</reference>
<feature type="region of interest" description="Disordered" evidence="6">
    <location>
        <begin position="430"/>
        <end position="471"/>
    </location>
</feature>
<dbReference type="SUPFAM" id="SSF57863">
    <property type="entry name" value="ArfGap/RecO-like zinc finger"/>
    <property type="match status" value="1"/>
</dbReference>
<proteinExistence type="predicted"/>
<sequence>MNEKASVSKELNARHKKILEGLLRLPENRECADCKSKGPRWASVNLGIFICMQCSGIHRSLGVRSATLDTWLPEQVAFIQSMGNEKSNSYWEAELPPNYDRVGIENFIRAKYEDKRWIPRNGTSKPSSGARDEKSSESQASASRGGHNQRSSFEQHRTSPATVSKIAPVASRVPTQAPHQPKAEPSVPKVSLPQPEKSPAKVDATPPKVEKRSVAPPPKVDYATDLFNMLSMDGTTEKESESSSNDDSAWEGFQSAEPVPSSDKKDSAKPVESKPQSASGIEDLFKDSPAVTVSSAPAVSQVNVKNDIMSLFEKSSMVSPYAVQQQQLAFMNPQQLALLSQQQALLMAALKAGNAPQMIPGNCSLLNGNGSNPANGGLPSQSWPNLGYQNPGLIPAAAQNGVAKVANNNQESSFGNFKFSTPGAYNMNSSIPANGAATANKSTSPTSSSLPSQSGKEYDFSSLTQGLFSKR</sequence>
<dbReference type="PANTHER" id="PTHR46419">
    <property type="entry name" value="ADP-RIBOSYLATION FACTOR GTPASE-ACTIVATING PROTEIN AGD5"/>
    <property type="match status" value="1"/>
</dbReference>
<dbReference type="Pfam" id="PF01412">
    <property type="entry name" value="ArfGap"/>
    <property type="match status" value="1"/>
</dbReference>
<dbReference type="Proteomes" id="UP000032180">
    <property type="component" value="Chromosome 7"/>
</dbReference>
<dbReference type="GO" id="GO:0008270">
    <property type="term" value="F:zinc ion binding"/>
    <property type="evidence" value="ECO:0007669"/>
    <property type="project" value="UniProtKB-KW"/>
</dbReference>
<feature type="compositionally biased region" description="Polar residues" evidence="6">
    <location>
        <begin position="137"/>
        <end position="162"/>
    </location>
</feature>
<dbReference type="HOGENOM" id="CLU_030143_0_0_1"/>
<keyword evidence="1" id="KW-0343">GTPase activation</keyword>
<evidence type="ECO:0000256" key="5">
    <source>
        <dbReference type="PROSITE-ProRule" id="PRU00288"/>
    </source>
</evidence>
<dbReference type="CDD" id="cd08204">
    <property type="entry name" value="ArfGap"/>
    <property type="match status" value="1"/>
</dbReference>
<dbReference type="InterPro" id="IPR001164">
    <property type="entry name" value="ArfGAP_dom"/>
</dbReference>
<evidence type="ECO:0000256" key="6">
    <source>
        <dbReference type="SAM" id="MobiDB-lite"/>
    </source>
</evidence>
<evidence type="ECO:0000256" key="4">
    <source>
        <dbReference type="ARBA" id="ARBA00022833"/>
    </source>
</evidence>
<keyword evidence="9" id="KW-1185">Reference proteome</keyword>
<protein>
    <recommendedName>
        <fullName evidence="7">Arf-GAP domain-containing protein</fullName>
    </recommendedName>
</protein>
<dbReference type="PROSITE" id="PS50115">
    <property type="entry name" value="ARFGAP"/>
    <property type="match status" value="1"/>
</dbReference>
<feature type="domain" description="Arf-GAP" evidence="7">
    <location>
        <begin position="16"/>
        <end position="125"/>
    </location>
</feature>
<dbReference type="FunFam" id="1.10.220.150:FF:000009">
    <property type="entry name" value="stromal membrane-associated protein 1 isoform X1"/>
    <property type="match status" value="1"/>
</dbReference>
<dbReference type="STRING" id="77586.A0A0D9X0C8"/>
<feature type="region of interest" description="Disordered" evidence="6">
    <location>
        <begin position="234"/>
        <end position="283"/>
    </location>
</feature>
<dbReference type="InterPro" id="IPR037278">
    <property type="entry name" value="ARFGAP/RecO"/>
</dbReference>
<evidence type="ECO:0000256" key="2">
    <source>
        <dbReference type="ARBA" id="ARBA00022723"/>
    </source>
</evidence>
<feature type="compositionally biased region" description="Polar residues" evidence="6">
    <location>
        <begin position="430"/>
        <end position="441"/>
    </location>
</feature>
<evidence type="ECO:0000313" key="9">
    <source>
        <dbReference type="Proteomes" id="UP000032180"/>
    </source>
</evidence>
<keyword evidence="4" id="KW-0862">Zinc</keyword>
<feature type="region of interest" description="Disordered" evidence="6">
    <location>
        <begin position="118"/>
        <end position="221"/>
    </location>
</feature>
<evidence type="ECO:0000256" key="1">
    <source>
        <dbReference type="ARBA" id="ARBA00022468"/>
    </source>
</evidence>
<dbReference type="PANTHER" id="PTHR46419:SF2">
    <property type="entry name" value="ADP-RIBOSYLATION FACTOR GTPASE-ACTIVATING PROTEIN AGD5"/>
    <property type="match status" value="1"/>
</dbReference>
<reference evidence="8" key="3">
    <citation type="submission" date="2015-04" db="UniProtKB">
        <authorList>
            <consortium name="EnsemblPlants"/>
        </authorList>
    </citation>
    <scope>IDENTIFICATION</scope>
</reference>
<dbReference type="Gramene" id="LPERR07G16150.1">
    <property type="protein sequence ID" value="LPERR07G16150.1"/>
    <property type="gene ID" value="LPERR07G16150"/>
</dbReference>
<feature type="compositionally biased region" description="Polar residues" evidence="6">
    <location>
        <begin position="461"/>
        <end position="471"/>
    </location>
</feature>
<keyword evidence="2" id="KW-0479">Metal-binding</keyword>
<accession>A0A0D9X0C8</accession>
<feature type="compositionally biased region" description="Low complexity" evidence="6">
    <location>
        <begin position="442"/>
        <end position="454"/>
    </location>
</feature>
<dbReference type="InterPro" id="IPR038508">
    <property type="entry name" value="ArfGAP_dom_sf"/>
</dbReference>
<dbReference type="Gene3D" id="1.10.220.150">
    <property type="entry name" value="Arf GTPase activating protein"/>
    <property type="match status" value="1"/>
</dbReference>
<evidence type="ECO:0000256" key="3">
    <source>
        <dbReference type="ARBA" id="ARBA00022771"/>
    </source>
</evidence>
<feature type="compositionally biased region" description="Basic and acidic residues" evidence="6">
    <location>
        <begin position="262"/>
        <end position="272"/>
    </location>
</feature>
<organism evidence="8 9">
    <name type="scientific">Leersia perrieri</name>
    <dbReference type="NCBI Taxonomy" id="77586"/>
    <lineage>
        <taxon>Eukaryota</taxon>
        <taxon>Viridiplantae</taxon>
        <taxon>Streptophyta</taxon>
        <taxon>Embryophyta</taxon>
        <taxon>Tracheophyta</taxon>
        <taxon>Spermatophyta</taxon>
        <taxon>Magnoliopsida</taxon>
        <taxon>Liliopsida</taxon>
        <taxon>Poales</taxon>
        <taxon>Poaceae</taxon>
        <taxon>BOP clade</taxon>
        <taxon>Oryzoideae</taxon>
        <taxon>Oryzeae</taxon>
        <taxon>Oryzinae</taxon>
        <taxon>Leersia</taxon>
    </lineage>
</organism>
<reference evidence="9" key="2">
    <citation type="submission" date="2013-12" db="EMBL/GenBank/DDBJ databases">
        <authorList>
            <person name="Yu Y."/>
            <person name="Lee S."/>
            <person name="de Baynast K."/>
            <person name="Wissotski M."/>
            <person name="Liu L."/>
            <person name="Talag J."/>
            <person name="Goicoechea J."/>
            <person name="Angelova A."/>
            <person name="Jetty R."/>
            <person name="Kudrna D."/>
            <person name="Golser W."/>
            <person name="Rivera L."/>
            <person name="Zhang J."/>
            <person name="Wing R."/>
        </authorList>
    </citation>
    <scope>NUCLEOTIDE SEQUENCE</scope>
</reference>